<evidence type="ECO:0000313" key="3">
    <source>
        <dbReference type="Proteomes" id="UP001497482"/>
    </source>
</evidence>
<dbReference type="Proteomes" id="UP001497482">
    <property type="component" value="Chromosome 15"/>
</dbReference>
<dbReference type="EMBL" id="OZ035837">
    <property type="protein sequence ID" value="CAL1582835.1"/>
    <property type="molecule type" value="Genomic_DNA"/>
</dbReference>
<dbReference type="AlphaFoldDB" id="A0AAV2K1H7"/>
<accession>A0AAV2K1H7</accession>
<feature type="region of interest" description="Disordered" evidence="1">
    <location>
        <begin position="1"/>
        <end position="88"/>
    </location>
</feature>
<proteinExistence type="predicted"/>
<feature type="compositionally biased region" description="Basic and acidic residues" evidence="1">
    <location>
        <begin position="73"/>
        <end position="88"/>
    </location>
</feature>
<evidence type="ECO:0000256" key="1">
    <source>
        <dbReference type="SAM" id="MobiDB-lite"/>
    </source>
</evidence>
<sequence length="88" mass="9473">MWKESSTPPPQWSVGSTFTVAEQSGAGPSGGAGPAGSTWYAISSALANPRIQPAQPKHTRTDDQNNAKQTHTGHTEEREEREGREGVW</sequence>
<name>A0AAV2K1H7_KNICA</name>
<organism evidence="2 3">
    <name type="scientific">Knipowitschia caucasica</name>
    <name type="common">Caucasian dwarf goby</name>
    <name type="synonym">Pomatoschistus caucasicus</name>
    <dbReference type="NCBI Taxonomy" id="637954"/>
    <lineage>
        <taxon>Eukaryota</taxon>
        <taxon>Metazoa</taxon>
        <taxon>Chordata</taxon>
        <taxon>Craniata</taxon>
        <taxon>Vertebrata</taxon>
        <taxon>Euteleostomi</taxon>
        <taxon>Actinopterygii</taxon>
        <taxon>Neopterygii</taxon>
        <taxon>Teleostei</taxon>
        <taxon>Neoteleostei</taxon>
        <taxon>Acanthomorphata</taxon>
        <taxon>Gobiaria</taxon>
        <taxon>Gobiiformes</taxon>
        <taxon>Gobioidei</taxon>
        <taxon>Gobiidae</taxon>
        <taxon>Gobiinae</taxon>
        <taxon>Knipowitschia</taxon>
    </lineage>
</organism>
<evidence type="ECO:0000313" key="2">
    <source>
        <dbReference type="EMBL" id="CAL1582835.1"/>
    </source>
</evidence>
<feature type="compositionally biased region" description="Polar residues" evidence="1">
    <location>
        <begin position="13"/>
        <end position="22"/>
    </location>
</feature>
<gene>
    <name evidence="2" type="ORF">KC01_LOCUS13376</name>
</gene>
<protein>
    <submittedName>
        <fullName evidence="2">Uncharacterized protein</fullName>
    </submittedName>
</protein>
<reference evidence="2 3" key="1">
    <citation type="submission" date="2024-04" db="EMBL/GenBank/DDBJ databases">
        <authorList>
            <person name="Waldvogel A.-M."/>
            <person name="Schoenle A."/>
        </authorList>
    </citation>
    <scope>NUCLEOTIDE SEQUENCE [LARGE SCALE GENOMIC DNA]</scope>
</reference>
<keyword evidence="3" id="KW-1185">Reference proteome</keyword>